<accession>A0ABD0M9J9</accession>
<sequence>MKSRSSYSRSIRMASAFSASYRPSRILIKSRDYDSRDSQGRAVTYRNLLPRPAIVSSVARFTALYPRRSVRLMPGLFYMPKVVR</sequence>
<dbReference type="EMBL" id="JACVVK020000001">
    <property type="protein sequence ID" value="KAK7508534.1"/>
    <property type="molecule type" value="Genomic_DNA"/>
</dbReference>
<proteinExistence type="predicted"/>
<comment type="caution">
    <text evidence="1">The sequence shown here is derived from an EMBL/GenBank/DDBJ whole genome shotgun (WGS) entry which is preliminary data.</text>
</comment>
<dbReference type="Proteomes" id="UP001519460">
    <property type="component" value="Unassembled WGS sequence"/>
</dbReference>
<keyword evidence="2" id="KW-1185">Reference proteome</keyword>
<gene>
    <name evidence="1" type="ORF">BaRGS_00000100</name>
</gene>
<name>A0ABD0M9J9_9CAEN</name>
<evidence type="ECO:0000313" key="1">
    <source>
        <dbReference type="EMBL" id="KAK7508534.1"/>
    </source>
</evidence>
<protein>
    <submittedName>
        <fullName evidence="1">Uncharacterized protein</fullName>
    </submittedName>
</protein>
<reference evidence="1 2" key="1">
    <citation type="journal article" date="2023" name="Sci. Data">
        <title>Genome assembly of the Korean intertidal mud-creeper Batillaria attramentaria.</title>
        <authorList>
            <person name="Patra A.K."/>
            <person name="Ho P.T."/>
            <person name="Jun S."/>
            <person name="Lee S.J."/>
            <person name="Kim Y."/>
            <person name="Won Y.J."/>
        </authorList>
    </citation>
    <scope>NUCLEOTIDE SEQUENCE [LARGE SCALE GENOMIC DNA]</scope>
    <source>
        <strain evidence="1">Wonlab-2016</strain>
    </source>
</reference>
<evidence type="ECO:0000313" key="2">
    <source>
        <dbReference type="Proteomes" id="UP001519460"/>
    </source>
</evidence>
<dbReference type="AlphaFoldDB" id="A0ABD0M9J9"/>
<organism evidence="1 2">
    <name type="scientific">Batillaria attramentaria</name>
    <dbReference type="NCBI Taxonomy" id="370345"/>
    <lineage>
        <taxon>Eukaryota</taxon>
        <taxon>Metazoa</taxon>
        <taxon>Spiralia</taxon>
        <taxon>Lophotrochozoa</taxon>
        <taxon>Mollusca</taxon>
        <taxon>Gastropoda</taxon>
        <taxon>Caenogastropoda</taxon>
        <taxon>Sorbeoconcha</taxon>
        <taxon>Cerithioidea</taxon>
        <taxon>Batillariidae</taxon>
        <taxon>Batillaria</taxon>
    </lineage>
</organism>